<dbReference type="EMBL" id="GBXM01046019">
    <property type="protein sequence ID" value="JAH62558.1"/>
    <property type="molecule type" value="Transcribed_RNA"/>
</dbReference>
<organism evidence="1">
    <name type="scientific">Anguilla anguilla</name>
    <name type="common">European freshwater eel</name>
    <name type="synonym">Muraena anguilla</name>
    <dbReference type="NCBI Taxonomy" id="7936"/>
    <lineage>
        <taxon>Eukaryota</taxon>
        <taxon>Metazoa</taxon>
        <taxon>Chordata</taxon>
        <taxon>Craniata</taxon>
        <taxon>Vertebrata</taxon>
        <taxon>Euteleostomi</taxon>
        <taxon>Actinopterygii</taxon>
        <taxon>Neopterygii</taxon>
        <taxon>Teleostei</taxon>
        <taxon>Anguilliformes</taxon>
        <taxon>Anguillidae</taxon>
        <taxon>Anguilla</taxon>
    </lineage>
</organism>
<name>A0A0E9UC62_ANGAN</name>
<proteinExistence type="predicted"/>
<reference evidence="1" key="1">
    <citation type="submission" date="2014-11" db="EMBL/GenBank/DDBJ databases">
        <authorList>
            <person name="Amaro Gonzalez C."/>
        </authorList>
    </citation>
    <scope>NUCLEOTIDE SEQUENCE</scope>
</reference>
<protein>
    <submittedName>
        <fullName evidence="1">Uncharacterized protein</fullName>
    </submittedName>
</protein>
<reference evidence="1" key="2">
    <citation type="journal article" date="2015" name="Fish Shellfish Immunol.">
        <title>Early steps in the European eel (Anguilla anguilla)-Vibrio vulnificus interaction in the gills: Role of the RtxA13 toxin.</title>
        <authorList>
            <person name="Callol A."/>
            <person name="Pajuelo D."/>
            <person name="Ebbesson L."/>
            <person name="Teles M."/>
            <person name="MacKenzie S."/>
            <person name="Amaro C."/>
        </authorList>
    </citation>
    <scope>NUCLEOTIDE SEQUENCE</scope>
</reference>
<accession>A0A0E9UC62</accession>
<sequence length="10" mass="1145">MEIISFPCCC</sequence>
<evidence type="ECO:0000313" key="1">
    <source>
        <dbReference type="EMBL" id="JAH62558.1"/>
    </source>
</evidence>